<evidence type="ECO:0000256" key="3">
    <source>
        <dbReference type="ARBA" id="ARBA00023163"/>
    </source>
</evidence>
<dbReference type="InterPro" id="IPR035472">
    <property type="entry name" value="RpiR-like_SIS"/>
</dbReference>
<dbReference type="Pfam" id="PF01380">
    <property type="entry name" value="SIS"/>
    <property type="match status" value="1"/>
</dbReference>
<dbReference type="InterPro" id="IPR036388">
    <property type="entry name" value="WH-like_DNA-bd_sf"/>
</dbReference>
<name>A0ABV1FHD3_9FIRM</name>
<keyword evidence="7" id="KW-1185">Reference proteome</keyword>
<dbReference type="Pfam" id="PF01418">
    <property type="entry name" value="HTH_6"/>
    <property type="match status" value="1"/>
</dbReference>
<dbReference type="RefSeq" id="WP_349164443.1">
    <property type="nucleotide sequence ID" value="NZ_JBBMFE010000006.1"/>
</dbReference>
<dbReference type="InterPro" id="IPR001347">
    <property type="entry name" value="SIS_dom"/>
</dbReference>
<dbReference type="Proteomes" id="UP001438008">
    <property type="component" value="Unassembled WGS sequence"/>
</dbReference>
<comment type="caution">
    <text evidence="6">The sequence shown here is derived from an EMBL/GenBank/DDBJ whole genome shotgun (WGS) entry which is preliminary data.</text>
</comment>
<sequence length="282" mass="31831">MGKESVINNIKAKYEELFPAEKKVADYILNHMEEVMLLNVSELAGKSETSDATVVRACKHLGYGGYYQMRILLSHDLGKSENNNKEEKLETAQKLFSYHGERVRYLAEHIKTETLLNVSKILMTSRNTHIVGVGNTVPVVMDLGFRLERHGVPCTYSMLPEYYYNHIALGSSQDAMIAISRTGASKQVIRAVEMAHKKGMKIIVITGELNKQITEYADEVIHIAEKNSNEGIIIKPDSHLLEIAVNDAILYSVKNYKELADDMAKQQVEKENIDILLSEFKL</sequence>
<feature type="domain" description="HTH rpiR-type" evidence="4">
    <location>
        <begin position="4"/>
        <end position="80"/>
    </location>
</feature>
<accession>A0ABV1FHD3</accession>
<gene>
    <name evidence="6" type="ORF">WMO29_08220</name>
</gene>
<keyword evidence="1" id="KW-0805">Transcription regulation</keyword>
<dbReference type="PROSITE" id="PS51071">
    <property type="entry name" value="HTH_RPIR"/>
    <property type="match status" value="1"/>
</dbReference>
<evidence type="ECO:0000256" key="2">
    <source>
        <dbReference type="ARBA" id="ARBA00023125"/>
    </source>
</evidence>
<dbReference type="Gene3D" id="1.10.10.10">
    <property type="entry name" value="Winged helix-like DNA-binding domain superfamily/Winged helix DNA-binding domain"/>
    <property type="match status" value="1"/>
</dbReference>
<dbReference type="PROSITE" id="PS51464">
    <property type="entry name" value="SIS"/>
    <property type="match status" value="1"/>
</dbReference>
<evidence type="ECO:0000313" key="6">
    <source>
        <dbReference type="EMBL" id="MEQ2472475.1"/>
    </source>
</evidence>
<dbReference type="InterPro" id="IPR046348">
    <property type="entry name" value="SIS_dom_sf"/>
</dbReference>
<dbReference type="CDD" id="cd05013">
    <property type="entry name" value="SIS_RpiR"/>
    <property type="match status" value="1"/>
</dbReference>
<organism evidence="6 7">
    <name type="scientific">Laedolimicola intestinihominis</name>
    <dbReference type="NCBI Taxonomy" id="3133166"/>
    <lineage>
        <taxon>Bacteria</taxon>
        <taxon>Bacillati</taxon>
        <taxon>Bacillota</taxon>
        <taxon>Clostridia</taxon>
        <taxon>Lachnospirales</taxon>
        <taxon>Lachnospiraceae</taxon>
        <taxon>Laedolimicola</taxon>
    </lineage>
</organism>
<dbReference type="PANTHER" id="PTHR30514">
    <property type="entry name" value="GLUCOKINASE"/>
    <property type="match status" value="1"/>
</dbReference>
<dbReference type="EMBL" id="JBBMFE010000006">
    <property type="protein sequence ID" value="MEQ2472475.1"/>
    <property type="molecule type" value="Genomic_DNA"/>
</dbReference>
<evidence type="ECO:0000259" key="5">
    <source>
        <dbReference type="PROSITE" id="PS51464"/>
    </source>
</evidence>
<dbReference type="PANTHER" id="PTHR30514:SF1">
    <property type="entry name" value="HTH-TYPE TRANSCRIPTIONAL REGULATOR HEXR-RELATED"/>
    <property type="match status" value="1"/>
</dbReference>
<dbReference type="InterPro" id="IPR009057">
    <property type="entry name" value="Homeodomain-like_sf"/>
</dbReference>
<dbReference type="Gene3D" id="3.40.50.10490">
    <property type="entry name" value="Glucose-6-phosphate isomerase like protein, domain 1"/>
    <property type="match status" value="1"/>
</dbReference>
<evidence type="ECO:0000256" key="1">
    <source>
        <dbReference type="ARBA" id="ARBA00023015"/>
    </source>
</evidence>
<dbReference type="InterPro" id="IPR000281">
    <property type="entry name" value="HTH_RpiR"/>
</dbReference>
<proteinExistence type="predicted"/>
<keyword evidence="3" id="KW-0804">Transcription</keyword>
<evidence type="ECO:0000313" key="7">
    <source>
        <dbReference type="Proteomes" id="UP001438008"/>
    </source>
</evidence>
<keyword evidence="2" id="KW-0238">DNA-binding</keyword>
<evidence type="ECO:0000259" key="4">
    <source>
        <dbReference type="PROSITE" id="PS51071"/>
    </source>
</evidence>
<dbReference type="InterPro" id="IPR047640">
    <property type="entry name" value="RpiR-like"/>
</dbReference>
<feature type="domain" description="SIS" evidence="5">
    <location>
        <begin position="118"/>
        <end position="259"/>
    </location>
</feature>
<reference evidence="6 7" key="1">
    <citation type="submission" date="2024-03" db="EMBL/GenBank/DDBJ databases">
        <title>Human intestinal bacterial collection.</title>
        <authorList>
            <person name="Pauvert C."/>
            <person name="Hitch T.C.A."/>
            <person name="Clavel T."/>
        </authorList>
    </citation>
    <scope>NUCLEOTIDE SEQUENCE [LARGE SCALE GENOMIC DNA]</scope>
    <source>
        <strain evidence="6 7">CLA-AA-H132</strain>
    </source>
</reference>
<dbReference type="SUPFAM" id="SSF46689">
    <property type="entry name" value="Homeodomain-like"/>
    <property type="match status" value="1"/>
</dbReference>
<protein>
    <submittedName>
        <fullName evidence="6">MurR/RpiR family transcriptional regulator</fullName>
    </submittedName>
</protein>
<dbReference type="SUPFAM" id="SSF53697">
    <property type="entry name" value="SIS domain"/>
    <property type="match status" value="1"/>
</dbReference>